<comment type="caution">
    <text evidence="2">The sequence shown here is derived from an EMBL/GenBank/DDBJ whole genome shotgun (WGS) entry which is preliminary data.</text>
</comment>
<evidence type="ECO:0000313" key="3">
    <source>
        <dbReference type="Proteomes" id="UP000238877"/>
    </source>
</evidence>
<dbReference type="AlphaFoldDB" id="A0A2S7ZRU1"/>
<keyword evidence="2" id="KW-0547">Nucleotide-binding</keyword>
<dbReference type="GO" id="GO:0016887">
    <property type="term" value="F:ATP hydrolysis activity"/>
    <property type="evidence" value="ECO:0007669"/>
    <property type="project" value="InterPro"/>
</dbReference>
<reference evidence="2 3" key="1">
    <citation type="submission" date="2018-01" db="EMBL/GenBank/DDBJ databases">
        <title>Draft genome sequences of clinical isolates and type strains of oral Veillonella including Veillonella infantum sp., nov.</title>
        <authorList>
            <person name="Mashima I."/>
            <person name="Liao Y.-C."/>
            <person name="Sabharwal A."/>
            <person name="Haase E.M."/>
            <person name="Nakazawa F."/>
            <person name="Scannapieco F.A."/>
        </authorList>
    </citation>
    <scope>NUCLEOTIDE SEQUENCE [LARGE SCALE GENOMIC DNA]</scope>
    <source>
        <strain evidence="2 3">Y6</strain>
    </source>
</reference>
<dbReference type="Pfam" id="PF07728">
    <property type="entry name" value="AAA_5"/>
    <property type="match status" value="1"/>
</dbReference>
<evidence type="ECO:0000313" key="2">
    <source>
        <dbReference type="EMBL" id="PQL25970.1"/>
    </source>
</evidence>
<name>A0A2S7ZRU1_9FIRM</name>
<feature type="domain" description="AAA+ ATPase" evidence="1">
    <location>
        <begin position="16"/>
        <end position="172"/>
    </location>
</feature>
<dbReference type="InterPro" id="IPR011704">
    <property type="entry name" value="ATPase_dyneun-rel_AAA"/>
</dbReference>
<dbReference type="SMART" id="SM00382">
    <property type="entry name" value="AAA"/>
    <property type="match status" value="1"/>
</dbReference>
<dbReference type="SUPFAM" id="SSF52540">
    <property type="entry name" value="P-loop containing nucleoside triphosphate hydrolases"/>
    <property type="match status" value="1"/>
</dbReference>
<dbReference type="STRING" id="1110546.GCA_001078375_01546"/>
<protein>
    <submittedName>
        <fullName evidence="2">ATP-binding protein</fullName>
    </submittedName>
</protein>
<dbReference type="RefSeq" id="WP_105092332.1">
    <property type="nucleotide sequence ID" value="NZ_PPDF01000003.1"/>
</dbReference>
<evidence type="ECO:0000259" key="1">
    <source>
        <dbReference type="SMART" id="SM00382"/>
    </source>
</evidence>
<proteinExistence type="predicted"/>
<dbReference type="InterPro" id="IPR027417">
    <property type="entry name" value="P-loop_NTPase"/>
</dbReference>
<dbReference type="Proteomes" id="UP000238877">
    <property type="component" value="Unassembled WGS sequence"/>
</dbReference>
<dbReference type="Gene3D" id="3.40.50.300">
    <property type="entry name" value="P-loop containing nucleotide triphosphate hydrolases"/>
    <property type="match status" value="1"/>
</dbReference>
<accession>A0A2S7ZRU1</accession>
<organism evidence="2 3">
    <name type="scientific">Veillonella tobetsuensis</name>
    <dbReference type="NCBI Taxonomy" id="1110546"/>
    <lineage>
        <taxon>Bacteria</taxon>
        <taxon>Bacillati</taxon>
        <taxon>Bacillota</taxon>
        <taxon>Negativicutes</taxon>
        <taxon>Veillonellales</taxon>
        <taxon>Veillonellaceae</taxon>
        <taxon>Veillonella</taxon>
    </lineage>
</organism>
<keyword evidence="2" id="KW-0067">ATP-binding</keyword>
<gene>
    <name evidence="2" type="ORF">VTHSUH11_01045</name>
</gene>
<dbReference type="InterPro" id="IPR003593">
    <property type="entry name" value="AAA+_ATPase"/>
</dbReference>
<dbReference type="CDD" id="cd00009">
    <property type="entry name" value="AAA"/>
    <property type="match status" value="1"/>
</dbReference>
<dbReference type="EMBL" id="PPDF01000003">
    <property type="protein sequence ID" value="PQL25970.1"/>
    <property type="molecule type" value="Genomic_DNA"/>
</dbReference>
<dbReference type="GO" id="GO:0005524">
    <property type="term" value="F:ATP binding"/>
    <property type="evidence" value="ECO:0007669"/>
    <property type="project" value="UniProtKB-KW"/>
</dbReference>
<sequence>MNFTDTMASVELVLAANQVPLLVGETGIGKTSLAARVAEVHDWELVTIDGNLLKEGEIGGLPTVETVSHKDSDGTVKEIKTTVYAVHHTLEHVSRAVNAGRHVLLFIDEINRAEHAVQQELMNLILNREINGFALSDDVRIIAAMNPEDSFDYQTIDMDPAQQNRFVWLYMEADYMQWIDWAISADIEDKVVEFISSYPDYLNQRHEDDIDATPRSFERVSQIYGIYKQGNYSRDVFQNVIRGNVGKLIAEAFVNFVETEQQPLLSFDDILAAVHKPGAVMSLQETVNGESPTRLYVSAKNMLYRLNRNSNAEEVHHFIEFLTLYPGDLRIAVMKDLRNTYEHVYNYAIEDELFIDTFFEANR</sequence>